<evidence type="ECO:0000313" key="6">
    <source>
        <dbReference type="EMBL" id="PJA56066.1"/>
    </source>
</evidence>
<dbReference type="GO" id="GO:0005840">
    <property type="term" value="C:ribosome"/>
    <property type="evidence" value="ECO:0007669"/>
    <property type="project" value="UniProtKB-KW"/>
</dbReference>
<dbReference type="Proteomes" id="UP000229647">
    <property type="component" value="Unassembled WGS sequence"/>
</dbReference>
<dbReference type="InterPro" id="IPR001790">
    <property type="entry name" value="Ribosomal_uL10"/>
</dbReference>
<dbReference type="SUPFAM" id="SSF160369">
    <property type="entry name" value="Ribosomal protein L10-like"/>
    <property type="match status" value="1"/>
</dbReference>
<dbReference type="GO" id="GO:1990904">
    <property type="term" value="C:ribonucleoprotein complex"/>
    <property type="evidence" value="ECO:0007669"/>
    <property type="project" value="UniProtKB-KW"/>
</dbReference>
<evidence type="ECO:0000256" key="4">
    <source>
        <dbReference type="ARBA" id="ARBA00035202"/>
    </source>
</evidence>
<evidence type="ECO:0000256" key="1">
    <source>
        <dbReference type="ARBA" id="ARBA00008889"/>
    </source>
</evidence>
<dbReference type="NCBIfam" id="NF000955">
    <property type="entry name" value="PRK00099.1-1"/>
    <property type="match status" value="1"/>
</dbReference>
<reference evidence="7" key="1">
    <citation type="submission" date="2017-09" db="EMBL/GenBank/DDBJ databases">
        <title>Depth-based differentiation of microbial function through sediment-hosted aquifers and enrichment of novel symbionts in the deep terrestrial subsurface.</title>
        <authorList>
            <person name="Probst A.J."/>
            <person name="Ladd B."/>
            <person name="Jarett J.K."/>
            <person name="Geller-Mcgrath D.E."/>
            <person name="Sieber C.M.K."/>
            <person name="Emerson J.B."/>
            <person name="Anantharaman K."/>
            <person name="Thomas B.C."/>
            <person name="Malmstrom R."/>
            <person name="Stieglmeier M."/>
            <person name="Klingl A."/>
            <person name="Woyke T."/>
            <person name="Ryan C.M."/>
            <person name="Banfield J.F."/>
        </authorList>
    </citation>
    <scope>NUCLEOTIDE SEQUENCE [LARGE SCALE GENOMIC DNA]</scope>
</reference>
<evidence type="ECO:0000256" key="5">
    <source>
        <dbReference type="ARBA" id="ARBA00035502"/>
    </source>
</evidence>
<dbReference type="AlphaFoldDB" id="A0A2M7XZC9"/>
<comment type="caution">
    <text evidence="6">The sequence shown here is derived from an EMBL/GenBank/DDBJ whole genome shotgun (WGS) entry which is preliminary data.</text>
</comment>
<evidence type="ECO:0000313" key="7">
    <source>
        <dbReference type="Proteomes" id="UP000229647"/>
    </source>
</evidence>
<accession>A0A2M7XZC9</accession>
<dbReference type="Gene3D" id="6.10.250.290">
    <property type="match status" value="1"/>
</dbReference>
<protein>
    <recommendedName>
        <fullName evidence="4">Large ribosomal subunit protein uL10</fullName>
    </recommendedName>
    <alternativeName>
        <fullName evidence="5">50S ribosomal protein L10</fullName>
    </alternativeName>
</protein>
<gene>
    <name evidence="6" type="primary">rplJ</name>
    <name evidence="6" type="ORF">CO165_00170</name>
</gene>
<sequence length="180" mass="20601">MANINKKNQVDSIFQLIEKNSNLLLVKIGKTTHQGLETLRKELRKSDSKVKVIKNTLFEKAINKIALKNKLFVDFKKQFFPLKETAALITLGDRWNEGLKTLYLFTKKDATLSLKLALLDKTLYNAEKSIQIAQLPSKEELLSKIIGSMKSPMSKFVYALKYNTNKFVYILNAKSKEVKS</sequence>
<keyword evidence="2 6" id="KW-0689">Ribosomal protein</keyword>
<evidence type="ECO:0000256" key="3">
    <source>
        <dbReference type="ARBA" id="ARBA00023274"/>
    </source>
</evidence>
<dbReference type="InterPro" id="IPR047865">
    <property type="entry name" value="Ribosomal_uL10_bac_type"/>
</dbReference>
<dbReference type="Pfam" id="PF00466">
    <property type="entry name" value="Ribosomal_L10"/>
    <property type="match status" value="1"/>
</dbReference>
<dbReference type="Gene3D" id="3.30.70.1730">
    <property type="match status" value="1"/>
</dbReference>
<dbReference type="EMBL" id="PFWL01000009">
    <property type="protein sequence ID" value="PJA56066.1"/>
    <property type="molecule type" value="Genomic_DNA"/>
</dbReference>
<proteinExistence type="inferred from homology"/>
<organism evidence="6 7">
    <name type="scientific">Candidatus Roizmanbacteria bacterium CG_4_9_14_3_um_filter_33_18</name>
    <dbReference type="NCBI Taxonomy" id="1974841"/>
    <lineage>
        <taxon>Bacteria</taxon>
        <taxon>Candidatus Roizmaniibacteriota</taxon>
    </lineage>
</organism>
<name>A0A2M7XZC9_9BACT</name>
<dbReference type="InterPro" id="IPR043141">
    <property type="entry name" value="Ribosomal_uL10-like_sf"/>
</dbReference>
<comment type="similarity">
    <text evidence="1">Belongs to the universal ribosomal protein uL10 family.</text>
</comment>
<dbReference type="PANTHER" id="PTHR11560">
    <property type="entry name" value="39S RIBOSOMAL PROTEIN L10, MITOCHONDRIAL"/>
    <property type="match status" value="1"/>
</dbReference>
<keyword evidence="3" id="KW-0687">Ribonucleoprotein</keyword>
<evidence type="ECO:0000256" key="2">
    <source>
        <dbReference type="ARBA" id="ARBA00022980"/>
    </source>
</evidence>